<evidence type="ECO:0000313" key="2">
    <source>
        <dbReference type="EMBL" id="KAE8242753.1"/>
    </source>
</evidence>
<evidence type="ECO:0000313" key="3">
    <source>
        <dbReference type="Proteomes" id="UP000077671"/>
    </source>
</evidence>
<dbReference type="Proteomes" id="UP000077671">
    <property type="component" value="Unassembled WGS sequence"/>
</dbReference>
<comment type="caution">
    <text evidence="2">The sequence shown here is derived from an EMBL/GenBank/DDBJ whole genome shotgun (WGS) entry which is preliminary data.</text>
</comment>
<reference evidence="2" key="2">
    <citation type="journal article" date="2019" name="IMA Fungus">
        <title>Genome sequencing and comparison of five Tilletia species to identify candidate genes for the detection of regulated species infecting wheat.</title>
        <authorList>
            <person name="Nguyen H.D.T."/>
            <person name="Sultana T."/>
            <person name="Kesanakurti P."/>
            <person name="Hambleton S."/>
        </authorList>
    </citation>
    <scope>NUCLEOTIDE SEQUENCE</scope>
    <source>
        <strain evidence="2">DAOMC 238032</strain>
    </source>
</reference>
<dbReference type="AlphaFoldDB" id="A0A8T8SLT5"/>
<feature type="region of interest" description="Disordered" evidence="1">
    <location>
        <begin position="122"/>
        <end position="189"/>
    </location>
</feature>
<feature type="compositionally biased region" description="Basic and acidic residues" evidence="1">
    <location>
        <begin position="141"/>
        <end position="168"/>
    </location>
</feature>
<name>A0A8T8SLT5_9BASI</name>
<accession>A0A8T8SLT5</accession>
<sequence length="475" mass="51768">MRVGFEPTPFRTTGPAHIITHGSYFSLATSVPGSNNIRVNGHLLHNYTHTLRDGDRVEFGTAYHVGWDEKYDTDGDYQSWPTYSFVSGLSVQVHIAFPLGFDDRRVWTDLCADPVIYRSPTPPTTLILPSGAAPRTSPVLDPREDTKPEPQMDELRKAHTRQLERAARQDASATSSPQGNTSSPTHSLALTPLAIVTSPSSTGRKSPPVRVPYEDLLQSLRSRLTANATGQCPPIDVDTPPCMTFSSLKQVSDDSKDPRASDATLYIPFDADARPARINGRPPDTPPEAPSGIILGNAVNIGIRLLLGNASIVTFIHLGIDFGTRISFKLFTFRPFLKQLSGDTTIPWVSEQQHHYGRAGGQADACGLDGSQQSRSLGHDYSRLGGYRAATRTHGAATSPNHHFWIFILQLASHTILHQPHQSSLVKHSTAPMDMAKHFASVLRPASHSNTSTVLSVHFPSASPLRALPLSFSLS</sequence>
<protein>
    <recommendedName>
        <fullName evidence="4">FHA domain-containing protein</fullName>
    </recommendedName>
</protein>
<dbReference type="EMBL" id="LWDD02002135">
    <property type="protein sequence ID" value="KAE8242753.1"/>
    <property type="molecule type" value="Genomic_DNA"/>
</dbReference>
<reference evidence="2" key="1">
    <citation type="submission" date="2016-04" db="EMBL/GenBank/DDBJ databases">
        <authorList>
            <person name="Nguyen H.D."/>
            <person name="Kesanakurti P."/>
            <person name="Cullis J."/>
            <person name="Levesque C.A."/>
            <person name="Hambleton S."/>
        </authorList>
    </citation>
    <scope>NUCLEOTIDE SEQUENCE</scope>
    <source>
        <strain evidence="2">DAOMC 238032</strain>
    </source>
</reference>
<organism evidence="2 3">
    <name type="scientific">Tilletia caries</name>
    <name type="common">wheat bunt fungus</name>
    <dbReference type="NCBI Taxonomy" id="13290"/>
    <lineage>
        <taxon>Eukaryota</taxon>
        <taxon>Fungi</taxon>
        <taxon>Dikarya</taxon>
        <taxon>Basidiomycota</taxon>
        <taxon>Ustilaginomycotina</taxon>
        <taxon>Exobasidiomycetes</taxon>
        <taxon>Tilletiales</taxon>
        <taxon>Tilletiaceae</taxon>
        <taxon>Tilletia</taxon>
    </lineage>
</organism>
<feature type="compositionally biased region" description="Polar residues" evidence="1">
    <location>
        <begin position="171"/>
        <end position="188"/>
    </location>
</feature>
<proteinExistence type="predicted"/>
<evidence type="ECO:0000256" key="1">
    <source>
        <dbReference type="SAM" id="MobiDB-lite"/>
    </source>
</evidence>
<evidence type="ECO:0008006" key="4">
    <source>
        <dbReference type="Google" id="ProtNLM"/>
    </source>
</evidence>
<gene>
    <name evidence="2" type="ORF">A4X03_0g7977</name>
</gene>